<organism evidence="6 7">
    <name type="scientific">Myxococcus fulvus (strain ATCC BAA-855 / HW-1)</name>
    <dbReference type="NCBI Taxonomy" id="483219"/>
    <lineage>
        <taxon>Bacteria</taxon>
        <taxon>Pseudomonadati</taxon>
        <taxon>Myxococcota</taxon>
        <taxon>Myxococcia</taxon>
        <taxon>Myxococcales</taxon>
        <taxon>Cystobacterineae</taxon>
        <taxon>Myxococcaceae</taxon>
        <taxon>Myxococcus</taxon>
    </lineage>
</organism>
<evidence type="ECO:0000256" key="5">
    <source>
        <dbReference type="ARBA" id="ARBA00030001"/>
    </source>
</evidence>
<sequence>MTGQTREQQRALDAYSRVRTVEDPALRADYKPRVNGLGAAVLRDGLAAALAFLERDVGRNNEAARRLLGDLTWCVERARLPGLSARDLKEKQGLPGAVRELELDAYMLATRESLRLLVWFRRAVQATFPAEERADA</sequence>
<dbReference type="SUPFAM" id="SSF158568">
    <property type="entry name" value="AF1862-like"/>
    <property type="match status" value="1"/>
</dbReference>
<dbReference type="EMBL" id="CP002830">
    <property type="protein sequence ID" value="AEI63914.1"/>
    <property type="molecule type" value="Genomic_DNA"/>
</dbReference>
<evidence type="ECO:0000256" key="1">
    <source>
        <dbReference type="ARBA" id="ARBA00004496"/>
    </source>
</evidence>
<accession>F8CL01</accession>
<protein>
    <recommendedName>
        <fullName evidence="5">CRISPR type III-B/RAMP module-associated protein Cmr5</fullName>
    </recommendedName>
</protein>
<comment type="subcellular location">
    <subcellularLocation>
        <location evidence="1">Cytoplasm</location>
    </subcellularLocation>
</comment>
<evidence type="ECO:0000256" key="3">
    <source>
        <dbReference type="ARBA" id="ARBA00022490"/>
    </source>
</evidence>
<keyword evidence="3" id="KW-0963">Cytoplasm</keyword>
<gene>
    <name evidence="6" type="ordered locus">LILAB_10015</name>
</gene>
<evidence type="ECO:0000313" key="6">
    <source>
        <dbReference type="EMBL" id="AEI63914.1"/>
    </source>
</evidence>
<dbReference type="KEGG" id="mfu:LILAB_10015"/>
<dbReference type="Gene3D" id="1.10.520.30">
    <property type="entry name" value="AF1862-like domain"/>
    <property type="match status" value="1"/>
</dbReference>
<dbReference type="AlphaFoldDB" id="F8CL01"/>
<proteinExistence type="inferred from homology"/>
<evidence type="ECO:0000313" key="7">
    <source>
        <dbReference type="Proteomes" id="UP000000488"/>
    </source>
</evidence>
<dbReference type="STRING" id="483219.LILAB_10015"/>
<dbReference type="CDD" id="cd09749">
    <property type="entry name" value="Cmr5_III-B"/>
    <property type="match status" value="1"/>
</dbReference>
<evidence type="ECO:0000256" key="4">
    <source>
        <dbReference type="ARBA" id="ARBA00023118"/>
    </source>
</evidence>
<dbReference type="eggNOG" id="COG3337">
    <property type="taxonomic scope" value="Bacteria"/>
</dbReference>
<keyword evidence="4" id="KW-0051">Antiviral defense</keyword>
<dbReference type="InterPro" id="IPR023101">
    <property type="entry name" value="AF1862-like_dom_sf"/>
</dbReference>
<dbReference type="GO" id="GO:0051607">
    <property type="term" value="P:defense response to virus"/>
    <property type="evidence" value="ECO:0007669"/>
    <property type="project" value="UniProtKB-KW"/>
</dbReference>
<dbReference type="NCBIfam" id="TIGR01881">
    <property type="entry name" value="cas_Cmr5"/>
    <property type="match status" value="1"/>
</dbReference>
<reference evidence="6 7" key="1">
    <citation type="journal article" date="2011" name="J. Bacteriol.">
        <title>Genome sequence of the halotolerant marine bacterium Myxococcus fulvus HW-1.</title>
        <authorList>
            <person name="Li Z.F."/>
            <person name="Li X."/>
            <person name="Liu H."/>
            <person name="Liu X."/>
            <person name="Han K."/>
            <person name="Wu Z.H."/>
            <person name="Hu W."/>
            <person name="Li F.F."/>
            <person name="Li Y.Z."/>
        </authorList>
    </citation>
    <scope>NUCLEOTIDE SEQUENCE [LARGE SCALE GENOMIC DNA]</scope>
    <source>
        <strain evidence="7">ATCC BAA-855 / HW-1</strain>
    </source>
</reference>
<dbReference type="GO" id="GO:0005737">
    <property type="term" value="C:cytoplasm"/>
    <property type="evidence" value="ECO:0007669"/>
    <property type="project" value="UniProtKB-SubCell"/>
</dbReference>
<dbReference type="Proteomes" id="UP000000488">
    <property type="component" value="Chromosome"/>
</dbReference>
<comment type="similarity">
    <text evidence="2">Belongs to the CRISPR system Cmr5 family.</text>
</comment>
<evidence type="ECO:0000256" key="2">
    <source>
        <dbReference type="ARBA" id="ARBA00006161"/>
    </source>
</evidence>
<name>F8CL01_MYXFH</name>
<dbReference type="InterPro" id="IPR010160">
    <property type="entry name" value="CRISPR-assoc_prot_Cmr5"/>
</dbReference>
<dbReference type="HOGENOM" id="CLU_1873194_0_0_7"/>
<dbReference type="Pfam" id="PF09701">
    <property type="entry name" value="Cas_Cmr5"/>
    <property type="match status" value="1"/>
</dbReference>